<reference evidence="1 2" key="1">
    <citation type="journal article" date="2014" name="Agronomy (Basel)">
        <title>A Draft Genome Sequence for Ensete ventricosum, the Drought-Tolerant Tree Against Hunger.</title>
        <authorList>
            <person name="Harrison J."/>
            <person name="Moore K.A."/>
            <person name="Paszkiewicz K."/>
            <person name="Jones T."/>
            <person name="Grant M."/>
            <person name="Ambacheew D."/>
            <person name="Muzemil S."/>
            <person name="Studholme D.J."/>
        </authorList>
    </citation>
    <scope>NUCLEOTIDE SEQUENCE [LARGE SCALE GENOMIC DNA]</scope>
</reference>
<sequence>GRSRPCPQALPLQATAPASDADLPCGLALAIAGRPLARGLARGLAVGGQPCMGAGRGWSPLLTVFAVKTTRRMILYDSILSHVVQNRYFARKP</sequence>
<evidence type="ECO:0000313" key="2">
    <source>
        <dbReference type="Proteomes" id="UP000287651"/>
    </source>
</evidence>
<comment type="caution">
    <text evidence="1">The sequence shown here is derived from an EMBL/GenBank/DDBJ whole genome shotgun (WGS) entry which is preliminary data.</text>
</comment>
<accession>A0A426XBT1</accession>
<feature type="non-terminal residue" evidence="1">
    <location>
        <position position="1"/>
    </location>
</feature>
<name>A0A426XBT1_ENSVE</name>
<organism evidence="1 2">
    <name type="scientific">Ensete ventricosum</name>
    <name type="common">Abyssinian banana</name>
    <name type="synonym">Musa ensete</name>
    <dbReference type="NCBI Taxonomy" id="4639"/>
    <lineage>
        <taxon>Eukaryota</taxon>
        <taxon>Viridiplantae</taxon>
        <taxon>Streptophyta</taxon>
        <taxon>Embryophyta</taxon>
        <taxon>Tracheophyta</taxon>
        <taxon>Spermatophyta</taxon>
        <taxon>Magnoliopsida</taxon>
        <taxon>Liliopsida</taxon>
        <taxon>Zingiberales</taxon>
        <taxon>Musaceae</taxon>
        <taxon>Ensete</taxon>
    </lineage>
</organism>
<dbReference type="EMBL" id="AMZH03022871">
    <property type="protein sequence ID" value="RRT36943.1"/>
    <property type="molecule type" value="Genomic_DNA"/>
</dbReference>
<proteinExistence type="predicted"/>
<evidence type="ECO:0000313" key="1">
    <source>
        <dbReference type="EMBL" id="RRT36943.1"/>
    </source>
</evidence>
<protein>
    <submittedName>
        <fullName evidence="1">Uncharacterized protein</fullName>
    </submittedName>
</protein>
<dbReference type="Proteomes" id="UP000287651">
    <property type="component" value="Unassembled WGS sequence"/>
</dbReference>
<dbReference type="AlphaFoldDB" id="A0A426XBT1"/>
<gene>
    <name evidence="1" type="ORF">B296_00054647</name>
</gene>